<dbReference type="Gene3D" id="3.30.1060.10">
    <property type="entry name" value="Peptide methionine sulphoxide reductase MsrA"/>
    <property type="match status" value="1"/>
</dbReference>
<organism evidence="6 7">
    <name type="scientific">Polynucleobacter hirudinilacicola</name>
    <dbReference type="NCBI Taxonomy" id="1743166"/>
    <lineage>
        <taxon>Bacteria</taxon>
        <taxon>Pseudomonadati</taxon>
        <taxon>Pseudomonadota</taxon>
        <taxon>Betaproteobacteria</taxon>
        <taxon>Burkholderiales</taxon>
        <taxon>Burkholderiaceae</taxon>
        <taxon>Polynucleobacter</taxon>
    </lineage>
</organism>
<accession>A0A210RZX5</accession>
<reference evidence="6 7" key="1">
    <citation type="submission" date="2017-03" db="EMBL/GenBank/DDBJ databases">
        <title>New species Polynucleobacter sp. MWH-EgelM1-30-B4.</title>
        <authorList>
            <person name="Hahn M.W."/>
        </authorList>
    </citation>
    <scope>NUCLEOTIDE SEQUENCE [LARGE SCALE GENOMIC DNA]</scope>
    <source>
        <strain evidence="6 7">MWH-EgelM1-30-B4</strain>
    </source>
</reference>
<dbReference type="PANTHER" id="PTHR43774:SF1">
    <property type="entry name" value="PEPTIDE METHIONINE SULFOXIDE REDUCTASE MSRA 2"/>
    <property type="match status" value="1"/>
</dbReference>
<dbReference type="InterPro" id="IPR002569">
    <property type="entry name" value="Met_Sox_Rdtase_MsrA_dom"/>
</dbReference>
<dbReference type="Pfam" id="PF01625">
    <property type="entry name" value="PMSR"/>
    <property type="match status" value="1"/>
</dbReference>
<protein>
    <recommendedName>
        <fullName evidence="4">Peptide methionine sulfoxide reductase MsrA</fullName>
        <shortName evidence="4">Protein-methionine-S-oxide reductase</shortName>
        <ecNumber evidence="4">1.8.4.11</ecNumber>
    </recommendedName>
    <alternativeName>
        <fullName evidence="4">Peptide-methionine (S)-S-oxide reductase</fullName>
        <shortName evidence="4">Peptide Met(O) reductase</shortName>
    </alternativeName>
</protein>
<dbReference type="NCBIfam" id="TIGR00401">
    <property type="entry name" value="msrA"/>
    <property type="match status" value="1"/>
</dbReference>
<feature type="active site" evidence="4">
    <location>
        <position position="21"/>
    </location>
</feature>
<feature type="domain" description="Peptide methionine sulphoxide reductase MsrA" evidence="5">
    <location>
        <begin position="15"/>
        <end position="166"/>
    </location>
</feature>
<evidence type="ECO:0000313" key="7">
    <source>
        <dbReference type="Proteomes" id="UP000196880"/>
    </source>
</evidence>
<dbReference type="SUPFAM" id="SSF55068">
    <property type="entry name" value="Peptide methionine sulfoxide reductase"/>
    <property type="match status" value="1"/>
</dbReference>
<evidence type="ECO:0000256" key="1">
    <source>
        <dbReference type="ARBA" id="ARBA00023002"/>
    </source>
</evidence>
<dbReference type="GO" id="GO:0033744">
    <property type="term" value="F:L-methionine:thioredoxin-disulfide S-oxidoreductase activity"/>
    <property type="evidence" value="ECO:0007669"/>
    <property type="project" value="RHEA"/>
</dbReference>
<dbReference type="EC" id="1.8.4.11" evidence="4"/>
<evidence type="ECO:0000313" key="6">
    <source>
        <dbReference type="EMBL" id="OWF66551.1"/>
    </source>
</evidence>
<sequence>MNETLDKNQTTLERATLGGGCFWCLEAVYQQVSGVKSVVSGYAGGARPNPTYEAICTGVTGHAEIVDILFDPQVISFRDLLEIFFVIHDPTTLNYQGNDHGTQYRSVIFTHSDEQSNIAHEVVKELDDSKIYSRAVVTQIDVAPTIFPAEDYHQNYFVQHPNQGYCMAVVAPKLAKFRAKFKALIAPHYS</sequence>
<evidence type="ECO:0000256" key="2">
    <source>
        <dbReference type="ARBA" id="ARBA00047806"/>
    </source>
</evidence>
<dbReference type="PANTHER" id="PTHR43774">
    <property type="entry name" value="PEPTIDE METHIONINE SULFOXIDE REDUCTASE"/>
    <property type="match status" value="1"/>
</dbReference>
<dbReference type="InterPro" id="IPR036509">
    <property type="entry name" value="Met_Sox_Rdtase_MsrA_sf"/>
</dbReference>
<evidence type="ECO:0000256" key="4">
    <source>
        <dbReference type="HAMAP-Rule" id="MF_01401"/>
    </source>
</evidence>
<dbReference type="GO" id="GO:0008113">
    <property type="term" value="F:peptide-methionine (S)-S-oxide reductase activity"/>
    <property type="evidence" value="ECO:0007669"/>
    <property type="project" value="UniProtKB-UniRule"/>
</dbReference>
<proteinExistence type="inferred from homology"/>
<comment type="caution">
    <text evidence="6">The sequence shown here is derived from an EMBL/GenBank/DDBJ whole genome shotgun (WGS) entry which is preliminary data.</text>
</comment>
<dbReference type="Proteomes" id="UP000196880">
    <property type="component" value="Unassembled WGS sequence"/>
</dbReference>
<comment type="function">
    <text evidence="4">Has an important function as a repair enzyme for proteins that have been inactivated by oxidation. Catalyzes the reversible oxidation-reduction of methionine sulfoxide in proteins to methionine.</text>
</comment>
<comment type="catalytic activity">
    <reaction evidence="2 4">
        <text>L-methionyl-[protein] + [thioredoxin]-disulfide + H2O = L-methionyl-(S)-S-oxide-[protein] + [thioredoxin]-dithiol</text>
        <dbReference type="Rhea" id="RHEA:14217"/>
        <dbReference type="Rhea" id="RHEA-COMP:10698"/>
        <dbReference type="Rhea" id="RHEA-COMP:10700"/>
        <dbReference type="Rhea" id="RHEA-COMP:12313"/>
        <dbReference type="Rhea" id="RHEA-COMP:12315"/>
        <dbReference type="ChEBI" id="CHEBI:15377"/>
        <dbReference type="ChEBI" id="CHEBI:16044"/>
        <dbReference type="ChEBI" id="CHEBI:29950"/>
        <dbReference type="ChEBI" id="CHEBI:44120"/>
        <dbReference type="ChEBI" id="CHEBI:50058"/>
        <dbReference type="EC" id="1.8.4.11"/>
    </reaction>
</comment>
<comment type="catalytic activity">
    <reaction evidence="3 4">
        <text>[thioredoxin]-disulfide + L-methionine + H2O = L-methionine (S)-S-oxide + [thioredoxin]-dithiol</text>
        <dbReference type="Rhea" id="RHEA:19993"/>
        <dbReference type="Rhea" id="RHEA-COMP:10698"/>
        <dbReference type="Rhea" id="RHEA-COMP:10700"/>
        <dbReference type="ChEBI" id="CHEBI:15377"/>
        <dbReference type="ChEBI" id="CHEBI:29950"/>
        <dbReference type="ChEBI" id="CHEBI:50058"/>
        <dbReference type="ChEBI" id="CHEBI:57844"/>
        <dbReference type="ChEBI" id="CHEBI:58772"/>
        <dbReference type="EC" id="1.8.4.11"/>
    </reaction>
</comment>
<keyword evidence="7" id="KW-1185">Reference proteome</keyword>
<dbReference type="EMBL" id="NAIA01000001">
    <property type="protein sequence ID" value="OWF66551.1"/>
    <property type="molecule type" value="Genomic_DNA"/>
</dbReference>
<dbReference type="HAMAP" id="MF_01401">
    <property type="entry name" value="MsrA"/>
    <property type="match status" value="1"/>
</dbReference>
<comment type="similarity">
    <text evidence="4">Belongs to the MsrA Met sulfoxide reductase family.</text>
</comment>
<name>A0A210RZX5_9BURK</name>
<dbReference type="OrthoDB" id="4174719at2"/>
<keyword evidence="1 4" id="KW-0560">Oxidoreductase</keyword>
<dbReference type="AlphaFoldDB" id="A0A210RZX5"/>
<evidence type="ECO:0000256" key="3">
    <source>
        <dbReference type="ARBA" id="ARBA00048782"/>
    </source>
</evidence>
<dbReference type="RefSeq" id="WP_087908579.1">
    <property type="nucleotide sequence ID" value="NZ_NAIA01000001.1"/>
</dbReference>
<gene>
    <name evidence="4" type="primary">msrA</name>
    <name evidence="6" type="ORF">B6A14_00790</name>
</gene>
<evidence type="ECO:0000259" key="5">
    <source>
        <dbReference type="Pfam" id="PF01625"/>
    </source>
</evidence>